<feature type="region of interest" description="Disordered" evidence="1">
    <location>
        <begin position="138"/>
        <end position="169"/>
    </location>
</feature>
<reference evidence="2 3" key="1">
    <citation type="journal article" date="2021" name="Hortic Res">
        <title>Chromosome-scale assembly of the Dendrobium chrysotoxum genome enhances the understanding of orchid evolution.</title>
        <authorList>
            <person name="Zhang Y."/>
            <person name="Zhang G.Q."/>
            <person name="Zhang D."/>
            <person name="Liu X.D."/>
            <person name="Xu X.Y."/>
            <person name="Sun W.H."/>
            <person name="Yu X."/>
            <person name="Zhu X."/>
            <person name="Wang Z.W."/>
            <person name="Zhao X."/>
            <person name="Zhong W.Y."/>
            <person name="Chen H."/>
            <person name="Yin W.L."/>
            <person name="Huang T."/>
            <person name="Niu S.C."/>
            <person name="Liu Z.J."/>
        </authorList>
    </citation>
    <scope>NUCLEOTIDE SEQUENCE [LARGE SCALE GENOMIC DNA]</scope>
    <source>
        <strain evidence="2">Lindl</strain>
    </source>
</reference>
<dbReference type="AlphaFoldDB" id="A0AAV7FLL9"/>
<feature type="region of interest" description="Disordered" evidence="1">
    <location>
        <begin position="1"/>
        <end position="30"/>
    </location>
</feature>
<proteinExistence type="predicted"/>
<comment type="caution">
    <text evidence="2">The sequence shown here is derived from an EMBL/GenBank/DDBJ whole genome shotgun (WGS) entry which is preliminary data.</text>
</comment>
<name>A0AAV7FLL9_DENCH</name>
<dbReference type="EMBL" id="JAGFBR010000780">
    <property type="protein sequence ID" value="KAH0434930.1"/>
    <property type="molecule type" value="Genomic_DNA"/>
</dbReference>
<evidence type="ECO:0000256" key="1">
    <source>
        <dbReference type="SAM" id="MobiDB-lite"/>
    </source>
</evidence>
<organism evidence="2 3">
    <name type="scientific">Dendrobium chrysotoxum</name>
    <name type="common">Orchid</name>
    <dbReference type="NCBI Taxonomy" id="161865"/>
    <lineage>
        <taxon>Eukaryota</taxon>
        <taxon>Viridiplantae</taxon>
        <taxon>Streptophyta</taxon>
        <taxon>Embryophyta</taxon>
        <taxon>Tracheophyta</taxon>
        <taxon>Spermatophyta</taxon>
        <taxon>Magnoliopsida</taxon>
        <taxon>Liliopsida</taxon>
        <taxon>Asparagales</taxon>
        <taxon>Orchidaceae</taxon>
        <taxon>Epidendroideae</taxon>
        <taxon>Malaxideae</taxon>
        <taxon>Dendrobiinae</taxon>
        <taxon>Dendrobium</taxon>
    </lineage>
</organism>
<accession>A0AAV7FLL9</accession>
<evidence type="ECO:0000313" key="3">
    <source>
        <dbReference type="Proteomes" id="UP000775213"/>
    </source>
</evidence>
<dbReference type="Proteomes" id="UP000775213">
    <property type="component" value="Unassembled WGS sequence"/>
</dbReference>
<protein>
    <submittedName>
        <fullName evidence="2">Uncharacterized protein</fullName>
    </submittedName>
</protein>
<gene>
    <name evidence="2" type="ORF">IEQ34_026739</name>
</gene>
<feature type="compositionally biased region" description="Low complexity" evidence="1">
    <location>
        <begin position="1"/>
        <end position="18"/>
    </location>
</feature>
<feature type="compositionally biased region" description="Acidic residues" evidence="1">
    <location>
        <begin position="138"/>
        <end position="151"/>
    </location>
</feature>
<sequence length="227" mass="24125">MRAAGHARAASAGARAGRGQPGQGRGQPGQGRQHLNYYILFLMSEPIMNLLANSTGISLNRINHVFRNQSHITFHKSVSEKNSSYRLFLGGDSVRFTGWKRGAADGDDDTAAGEAGSILAAASPLFLLLVDPSDWEISDEDEEDSDGDDGSGETRFPDAGDKSASSLIRSGKLRSAREPRILYAARSYASAASSAVSNVPNQTLAPFFAGSLISAANFPHGRCLTPR</sequence>
<keyword evidence="3" id="KW-1185">Reference proteome</keyword>
<evidence type="ECO:0000313" key="2">
    <source>
        <dbReference type="EMBL" id="KAH0434930.1"/>
    </source>
</evidence>
<feature type="compositionally biased region" description="Gly residues" evidence="1">
    <location>
        <begin position="19"/>
        <end position="29"/>
    </location>
</feature>